<dbReference type="SMART" id="SM01092">
    <property type="entry name" value="CO_deh_flav_C"/>
    <property type="match status" value="1"/>
</dbReference>
<feature type="region of interest" description="Disordered" evidence="22">
    <location>
        <begin position="168"/>
        <end position="218"/>
    </location>
</feature>
<dbReference type="InterPro" id="IPR036683">
    <property type="entry name" value="CO_DH_flav_C_dom_sf"/>
</dbReference>
<dbReference type="OMA" id="PHPTQER"/>
<feature type="binding site" evidence="21">
    <location>
        <position position="50"/>
    </location>
    <ligand>
        <name>[2Fe-2S] cluster</name>
        <dbReference type="ChEBI" id="CHEBI:190135"/>
        <label>1</label>
    </ligand>
</feature>
<dbReference type="InterPro" id="IPR001041">
    <property type="entry name" value="2Fe-2S_ferredoxin-type"/>
</dbReference>
<proteinExistence type="inferred from homology"/>
<keyword evidence="10 20" id="KW-0274">FAD</keyword>
<dbReference type="Pfam" id="PF20256">
    <property type="entry name" value="MoCoBD_2"/>
    <property type="match status" value="1"/>
</dbReference>
<dbReference type="InParanoid" id="T1EF24"/>
<evidence type="ECO:0000256" key="15">
    <source>
        <dbReference type="ARBA" id="ARBA00023140"/>
    </source>
</evidence>
<accession>T1EF24</accession>
<dbReference type="KEGG" id="hro:HELRODRAFT_110470"/>
<dbReference type="FunFam" id="3.30.365.10:FF:000004">
    <property type="entry name" value="Xanthine dehydrogenase oxidase"/>
    <property type="match status" value="1"/>
</dbReference>
<dbReference type="InterPro" id="IPR016169">
    <property type="entry name" value="FAD-bd_PCMH_sub2"/>
</dbReference>
<dbReference type="Gene3D" id="1.10.150.120">
    <property type="entry name" value="[2Fe-2S]-binding domain"/>
    <property type="match status" value="1"/>
</dbReference>
<sequence>MEDTLVFYVNGQKVTVTRPDPELTLLTYLRDHLNLKGTKYGCGEGGCGACTVLVTKIVNDVPKHMTVNSCLAPLCSMHAAVITTVEGVGSVRTQLHPVQKVMATSHGSQCGYCTPGFIMSMYTLLCNNPRPRVRDIEESFQGNLCRCTGYRPIVQGFTSTFATDVSYHGKEDDGSSNSSSSCSGSNNKKKDASNELSGSNDENDDKCDELSNGSEDKQETSVLDSQFLCFKSKHVSWYRPTKLSDLLQLKAKHPEAKLVIGNTEIGIETRYKNMEYPVIISCTHINHAATGEENDDNRKIWIGASVTLDTLEKLLDEKINSLPGERTRLFVEMMKMLKLFAGPQIKNVASIGGNLMTASPISDLVPILVSARSEMVIASTDGTRRRVLDGKFFTGYRKLSMQPDEILLKVSLPYSNQMEYYSSFKMSRRRDDDISIVNASMYVKFKSQIKNCVTDNDDKKVCFVVDDVIIAYGGMSTTVVVANNTMNLLKGKEWNDDLLNMAISSLSEETSLNLGVPGGMEAYRSSLTLSFFFKFYVDVCLQLQKDHVKYNNEFDKPILPPSLTSHEDINMAPKFKDELSVVGKPILHESAFKHATGEAAYVDDLPHYKDELFLSFVLSSKAHANILNVDYSEALKCDGVVGVVGPDDVPGSNWYGKLIKDEEVFCSKTVVAQYQPILGVLAQTKSQSRKAVQKVKVEYEELTPILSIKEAMANNSLIKPLPPLKNGDPLTVMEACEFVLEDEVSMGGQEHFYMETNGCVVVPHEDGGAEIWSSTQHCDDVQRGAASVMGVSTSKILVRVGRVGGGFGGKENKPQIPALPAVVAAHKFKRPVRCTLDRDDDMLMTGGRHPYYAKYKVGFTKEGHIEALVVEMFANCGCFSDCSEAVIEKATFQLDNMYHFKHILIKRFLCKTNLPSNTAFRGFGTPQATFVCETILDHVASHLKLSTVSIRELNMYNAGDQTMYNQIMDCDVTLKNCWQQTKERSDFEKQLEEIEEFNRSHRWMKRGLSLNGIKYGVGYSLAWLHQAGALVNVFKDGSVLLSHGGTEMGQGLHTKMIQVAAEVLQISTSMIHIHETNSHIIPNASPTAASSSSDLFGMAIVLACEKIIRRLQPYIKSKPESGWKAWIERAYMDRVQLMATGYYKKAFSEFDVEKNKGLMYHYFTLGVACSVVQIDCLTGALQLLRTDIVMDVGKSLNPAIDVGQIEGAYMQGFGLYTMEDLKYSCDGRLLMNGPGVYKIPSVCDTPRIFNVTLLKNSKNLKAVYSSKAIGEPPLLLAISVVGAIRQAITSARKDAGLSDNWFRLDSPLTCERIRMACTDQFTNMYKKKEAENYKPWFKDIV</sequence>
<reference evidence="26" key="3">
    <citation type="submission" date="2015-06" db="UniProtKB">
        <authorList>
            <consortium name="EnsemblMetazoa"/>
        </authorList>
    </citation>
    <scope>IDENTIFICATION</scope>
</reference>
<dbReference type="InterPro" id="IPR046867">
    <property type="entry name" value="AldOxase/xan_DH_MoCoBD2"/>
</dbReference>
<dbReference type="Proteomes" id="UP000015101">
    <property type="component" value="Unassembled WGS sequence"/>
</dbReference>
<feature type="active site" description="Proton acceptor" evidence="19">
    <location>
        <position position="1271"/>
    </location>
</feature>
<feature type="binding site" evidence="20">
    <location>
        <position position="811"/>
    </location>
    <ligand>
        <name>substrate</name>
    </ligand>
</feature>
<dbReference type="InterPro" id="IPR006058">
    <property type="entry name" value="2Fe2S_fd_BS"/>
</dbReference>
<keyword evidence="6 21" id="KW-0500">Molybdenum</keyword>
<dbReference type="InterPro" id="IPR000674">
    <property type="entry name" value="Ald_Oxase/Xan_DH_a/b"/>
</dbReference>
<dbReference type="Pfam" id="PF00111">
    <property type="entry name" value="Fer2"/>
    <property type="match status" value="1"/>
</dbReference>
<evidence type="ECO:0000256" key="21">
    <source>
        <dbReference type="PIRSR" id="PIRSR000127-3"/>
    </source>
</evidence>
<dbReference type="InterPro" id="IPR002346">
    <property type="entry name" value="Mopterin_DH_FAD-bd"/>
</dbReference>
<dbReference type="InterPro" id="IPR036856">
    <property type="entry name" value="Ald_Oxase/Xan_DH_a/b_sf"/>
</dbReference>
<dbReference type="FunFam" id="3.30.365.10:FF:000001">
    <property type="entry name" value="Xanthine dehydrogenase oxidase"/>
    <property type="match status" value="1"/>
</dbReference>
<keyword evidence="27" id="KW-1185">Reference proteome</keyword>
<dbReference type="NCBIfam" id="TIGR02963">
    <property type="entry name" value="xanthine_xdhA"/>
    <property type="match status" value="1"/>
</dbReference>
<comment type="cofactor">
    <cofactor evidence="21">
        <name>Mo-molybdopterin</name>
        <dbReference type="ChEBI" id="CHEBI:71302"/>
    </cofactor>
    <text evidence="21">Binds 1 Mo-molybdopterin (Mo-MPT) cofactor per subunit.</text>
</comment>
<evidence type="ECO:0000256" key="13">
    <source>
        <dbReference type="ARBA" id="ARBA00023014"/>
    </source>
</evidence>
<comment type="subunit">
    <text evidence="4">Homodimer.</text>
</comment>
<evidence type="ECO:0000256" key="16">
    <source>
        <dbReference type="ARBA" id="ARBA00034078"/>
    </source>
</evidence>
<dbReference type="GeneID" id="20195176"/>
<evidence type="ECO:0000256" key="2">
    <source>
        <dbReference type="ARBA" id="ARBA00004275"/>
    </source>
</evidence>
<comment type="subcellular location">
    <subcellularLocation>
        <location evidence="2">Peroxisome</location>
    </subcellularLocation>
</comment>
<dbReference type="InterPro" id="IPR022407">
    <property type="entry name" value="OxRdtase_Mopterin_BS"/>
</dbReference>
<keyword evidence="7" id="KW-0285">Flavoprotein</keyword>
<comment type="catalytic activity">
    <reaction evidence="17">
        <text>xanthine + NAD(+) + H2O = urate + NADH + H(+)</text>
        <dbReference type="Rhea" id="RHEA:16669"/>
        <dbReference type="ChEBI" id="CHEBI:15377"/>
        <dbReference type="ChEBI" id="CHEBI:15378"/>
        <dbReference type="ChEBI" id="CHEBI:17712"/>
        <dbReference type="ChEBI" id="CHEBI:17775"/>
        <dbReference type="ChEBI" id="CHEBI:57540"/>
        <dbReference type="ChEBI" id="CHEBI:57945"/>
        <dbReference type="EC" id="1.17.1.4"/>
    </reaction>
</comment>
<evidence type="ECO:0000256" key="8">
    <source>
        <dbReference type="ARBA" id="ARBA00022714"/>
    </source>
</evidence>
<dbReference type="GO" id="GO:0005777">
    <property type="term" value="C:peroxisome"/>
    <property type="evidence" value="ECO:0007669"/>
    <property type="project" value="UniProtKB-SubCell"/>
</dbReference>
<dbReference type="SMART" id="SM01008">
    <property type="entry name" value="Ald_Xan_dh_C"/>
    <property type="match status" value="1"/>
</dbReference>
<evidence type="ECO:0000256" key="3">
    <source>
        <dbReference type="ARBA" id="ARBA00006849"/>
    </source>
</evidence>
<comment type="catalytic activity">
    <reaction evidence="18">
        <text>hypoxanthine + NAD(+) + H2O = xanthine + NADH + H(+)</text>
        <dbReference type="Rhea" id="RHEA:24670"/>
        <dbReference type="ChEBI" id="CHEBI:15377"/>
        <dbReference type="ChEBI" id="CHEBI:15378"/>
        <dbReference type="ChEBI" id="CHEBI:17368"/>
        <dbReference type="ChEBI" id="CHEBI:17712"/>
        <dbReference type="ChEBI" id="CHEBI:57540"/>
        <dbReference type="ChEBI" id="CHEBI:57945"/>
        <dbReference type="EC" id="1.17.1.4"/>
    </reaction>
</comment>
<feature type="binding site" evidence="20">
    <location>
        <begin position="350"/>
        <end position="354"/>
    </location>
    <ligand>
        <name>FAD</name>
        <dbReference type="ChEBI" id="CHEBI:57692"/>
    </ligand>
</feature>
<comment type="cofactor">
    <cofactor evidence="21">
        <name>[2Fe-2S] cluster</name>
        <dbReference type="ChEBI" id="CHEBI:190135"/>
    </cofactor>
    <text evidence="21">Binds 2 [2Fe-2S] clusters.</text>
</comment>
<dbReference type="FunCoup" id="T1EF24">
    <property type="interactions" value="156"/>
</dbReference>
<evidence type="ECO:0000256" key="1">
    <source>
        <dbReference type="ARBA" id="ARBA00001974"/>
    </source>
</evidence>
<dbReference type="InterPro" id="IPR037165">
    <property type="entry name" value="AldOxase/xan_DH_Mopterin-bd_sf"/>
</dbReference>
<dbReference type="FunFam" id="3.30.465.10:FF:000004">
    <property type="entry name" value="Xanthine dehydrogenase/oxidase"/>
    <property type="match status" value="1"/>
</dbReference>
<evidence type="ECO:0000256" key="10">
    <source>
        <dbReference type="ARBA" id="ARBA00022827"/>
    </source>
</evidence>
<feature type="binding site" evidence="21">
    <location>
        <position position="110"/>
    </location>
    <ligand>
        <name>[2Fe-2S] cluster</name>
        <dbReference type="ChEBI" id="CHEBI:190135"/>
        <label>2</label>
    </ligand>
</feature>
<dbReference type="FunFam" id="3.30.365.10:FF:000003">
    <property type="entry name" value="Aldehyde oxidase 1"/>
    <property type="match status" value="1"/>
</dbReference>
<dbReference type="InterPro" id="IPR014307">
    <property type="entry name" value="Xanthine_DH_ssu"/>
</dbReference>
<dbReference type="InterPro" id="IPR016167">
    <property type="entry name" value="FAD-bd_PCMH_sub1"/>
</dbReference>
<feature type="binding site" evidence="21">
    <location>
        <position position="70"/>
    </location>
    <ligand>
        <name>[2Fe-2S] cluster</name>
        <dbReference type="ChEBI" id="CHEBI:190135"/>
        <label>1</label>
    </ligand>
</feature>
<dbReference type="Gene3D" id="3.30.465.10">
    <property type="match status" value="1"/>
</dbReference>
<dbReference type="InterPro" id="IPR005107">
    <property type="entry name" value="CO_DH_flav_C"/>
</dbReference>
<feature type="binding site" evidence="20">
    <location>
        <position position="363"/>
    </location>
    <ligand>
        <name>FAD</name>
        <dbReference type="ChEBI" id="CHEBI:57692"/>
    </ligand>
</feature>
<dbReference type="Gene3D" id="3.30.390.50">
    <property type="entry name" value="CO dehydrogenase flavoprotein, C-terminal domain"/>
    <property type="match status" value="1"/>
</dbReference>
<feature type="binding site" evidence="21">
    <location>
        <position position="47"/>
    </location>
    <ligand>
        <name>[2Fe-2S] cluster</name>
        <dbReference type="ChEBI" id="CHEBI:190135"/>
        <label>1</label>
    </ligand>
</feature>
<dbReference type="SUPFAM" id="SSF54665">
    <property type="entry name" value="CO dehydrogenase molybdoprotein N-domain-like"/>
    <property type="match status" value="1"/>
</dbReference>
<dbReference type="HOGENOM" id="CLU_001681_1_2_1"/>
<keyword evidence="11" id="KW-0560">Oxidoreductase</keyword>
<evidence type="ECO:0000259" key="23">
    <source>
        <dbReference type="PROSITE" id="PS51085"/>
    </source>
</evidence>
<evidence type="ECO:0000256" key="7">
    <source>
        <dbReference type="ARBA" id="ARBA00022630"/>
    </source>
</evidence>
<evidence type="ECO:0000256" key="14">
    <source>
        <dbReference type="ARBA" id="ARBA00023027"/>
    </source>
</evidence>
<dbReference type="RefSeq" id="XP_009014120.1">
    <property type="nucleotide sequence ID" value="XM_009015872.1"/>
</dbReference>
<dbReference type="EMBL" id="KB096183">
    <property type="protein sequence ID" value="ESO07509.1"/>
    <property type="molecule type" value="Genomic_DNA"/>
</dbReference>
<dbReference type="InterPro" id="IPR016208">
    <property type="entry name" value="Ald_Oxase/xanthine_DH-like"/>
</dbReference>
<dbReference type="InterPro" id="IPR036318">
    <property type="entry name" value="FAD-bd_PCMH-like_sf"/>
</dbReference>
<dbReference type="Pfam" id="PF02738">
    <property type="entry name" value="MoCoBD_1"/>
    <property type="match status" value="1"/>
</dbReference>
<dbReference type="SUPFAM" id="SSF54292">
    <property type="entry name" value="2Fe-2S ferredoxin-like"/>
    <property type="match status" value="1"/>
</dbReference>
<protein>
    <recommendedName>
        <fullName evidence="5">xanthine dehydrogenase</fullName>
        <ecNumber evidence="5">1.17.1.4</ecNumber>
    </recommendedName>
</protein>
<evidence type="ECO:0000313" key="27">
    <source>
        <dbReference type="Proteomes" id="UP000015101"/>
    </source>
</evidence>
<feature type="binding site" evidence="20">
    <location>
        <position position="923"/>
    </location>
    <ligand>
        <name>substrate</name>
    </ligand>
</feature>
<feature type="binding site" evidence="21">
    <location>
        <position position="42"/>
    </location>
    <ligand>
        <name>[2Fe-2S] cluster</name>
        <dbReference type="ChEBI" id="CHEBI:190135"/>
        <label>1</label>
    </ligand>
</feature>
<dbReference type="InterPro" id="IPR036884">
    <property type="entry name" value="2Fe-2S-bd_dom_sf"/>
</dbReference>
<dbReference type="GO" id="GO:0016491">
    <property type="term" value="F:oxidoreductase activity"/>
    <property type="evidence" value="ECO:0000318"/>
    <property type="project" value="GO_Central"/>
</dbReference>
<evidence type="ECO:0000256" key="22">
    <source>
        <dbReference type="SAM" id="MobiDB-lite"/>
    </source>
</evidence>
<keyword evidence="15" id="KW-0576">Peroxisome</keyword>
<keyword evidence="12 21" id="KW-0408">Iron</keyword>
<feature type="binding site" evidence="21">
    <location>
        <position position="776"/>
    </location>
    <ligand>
        <name>Mo-molybdopterin</name>
        <dbReference type="ChEBI" id="CHEBI:71302"/>
    </ligand>
    <ligandPart>
        <name>Mo</name>
        <dbReference type="ChEBI" id="CHEBI:28685"/>
    </ligandPart>
</feature>
<dbReference type="SUPFAM" id="SSF47741">
    <property type="entry name" value="CO dehydrogenase ISP C-domain like"/>
    <property type="match status" value="1"/>
</dbReference>
<dbReference type="PANTHER" id="PTHR45444">
    <property type="entry name" value="XANTHINE DEHYDROGENASE"/>
    <property type="match status" value="1"/>
</dbReference>
<feature type="binding site" evidence="21">
    <location>
        <position position="113"/>
    </location>
    <ligand>
        <name>[2Fe-2S] cluster</name>
        <dbReference type="ChEBI" id="CHEBI:190135"/>
        <label>2</label>
    </ligand>
</feature>
<dbReference type="InterPro" id="IPR002888">
    <property type="entry name" value="2Fe-2S-bd"/>
</dbReference>
<keyword evidence="14" id="KW-0520">NAD</keyword>
<dbReference type="PROSITE" id="PS51085">
    <property type="entry name" value="2FE2S_FER_2"/>
    <property type="match status" value="1"/>
</dbReference>
<dbReference type="SUPFAM" id="SSF56003">
    <property type="entry name" value="Molybdenum cofactor-binding domain"/>
    <property type="match status" value="1"/>
</dbReference>
<dbReference type="FunFam" id="3.10.20.30:FF:000015">
    <property type="entry name" value="Aldehyde oxidase 1"/>
    <property type="match status" value="1"/>
</dbReference>
<evidence type="ECO:0000256" key="20">
    <source>
        <dbReference type="PIRSR" id="PIRSR000127-2"/>
    </source>
</evidence>
<dbReference type="Gene3D" id="3.30.43.10">
    <property type="entry name" value="Uridine Diphospho-n-acetylenolpyruvylglucosamine Reductase, domain 2"/>
    <property type="match status" value="1"/>
</dbReference>
<dbReference type="PROSITE" id="PS00559">
    <property type="entry name" value="MOLYBDOPTERIN_EUK"/>
    <property type="match status" value="1"/>
</dbReference>
<dbReference type="Pfam" id="PF00941">
    <property type="entry name" value="FAD_binding_5"/>
    <property type="match status" value="1"/>
</dbReference>
<feature type="binding site" evidence="21">
    <location>
        <position position="807"/>
    </location>
    <ligand>
        <name>Mo-molybdopterin</name>
        <dbReference type="ChEBI" id="CHEBI:71302"/>
    </ligand>
    <ligandPart>
        <name>Mo</name>
        <dbReference type="ChEBI" id="CHEBI:28685"/>
    </ligandPart>
</feature>
<dbReference type="PROSITE" id="PS00197">
    <property type="entry name" value="2FE2S_FER_1"/>
    <property type="match status" value="1"/>
</dbReference>
<evidence type="ECO:0000256" key="11">
    <source>
        <dbReference type="ARBA" id="ARBA00023002"/>
    </source>
</evidence>
<evidence type="ECO:0000256" key="17">
    <source>
        <dbReference type="ARBA" id="ARBA00049017"/>
    </source>
</evidence>
<dbReference type="EMBL" id="AMQM01003465">
    <property type="status" value="NOT_ANNOTATED_CDS"/>
    <property type="molecule type" value="Genomic_DNA"/>
</dbReference>
<feature type="binding site" evidence="21">
    <location>
        <position position="147"/>
    </location>
    <ligand>
        <name>[2Fe-2S] cluster</name>
        <dbReference type="ChEBI" id="CHEBI:190135"/>
        <label>2</label>
    </ligand>
</feature>
<dbReference type="GO" id="GO:0004854">
    <property type="term" value="F:xanthine dehydrogenase activity"/>
    <property type="evidence" value="ECO:0007669"/>
    <property type="project" value="UniProtKB-EC"/>
</dbReference>
<feature type="binding site" evidence="20">
    <location>
        <begin position="258"/>
        <end position="265"/>
    </location>
    <ligand>
        <name>FAD</name>
        <dbReference type="ChEBI" id="CHEBI:57692"/>
    </ligand>
</feature>
<dbReference type="GO" id="GO:0043546">
    <property type="term" value="F:molybdopterin cofactor binding"/>
    <property type="evidence" value="ECO:0007669"/>
    <property type="project" value="InterPro"/>
</dbReference>
<feature type="binding site" evidence="20">
    <location>
        <position position="425"/>
    </location>
    <ligand>
        <name>FAD</name>
        <dbReference type="ChEBI" id="CHEBI:57692"/>
    </ligand>
</feature>
<dbReference type="Pfam" id="PF01315">
    <property type="entry name" value="Ald_Xan_dh_C"/>
    <property type="match status" value="1"/>
</dbReference>
<evidence type="ECO:0000313" key="25">
    <source>
        <dbReference type="EMBL" id="ESO07509.1"/>
    </source>
</evidence>
<dbReference type="GO" id="GO:0071949">
    <property type="term" value="F:FAD binding"/>
    <property type="evidence" value="ECO:0007669"/>
    <property type="project" value="InterPro"/>
</dbReference>
<dbReference type="OrthoDB" id="8300278at2759"/>
<evidence type="ECO:0000256" key="12">
    <source>
        <dbReference type="ARBA" id="ARBA00023004"/>
    </source>
</evidence>
<dbReference type="InterPro" id="IPR012675">
    <property type="entry name" value="Beta-grasp_dom_sf"/>
</dbReference>
<reference evidence="27" key="1">
    <citation type="submission" date="2012-12" db="EMBL/GenBank/DDBJ databases">
        <authorList>
            <person name="Hellsten U."/>
            <person name="Grimwood J."/>
            <person name="Chapman J.A."/>
            <person name="Shapiro H."/>
            <person name="Aerts A."/>
            <person name="Otillar R.P."/>
            <person name="Terry A.Y."/>
            <person name="Boore J.L."/>
            <person name="Simakov O."/>
            <person name="Marletaz F."/>
            <person name="Cho S.-J."/>
            <person name="Edsinger-Gonzales E."/>
            <person name="Havlak P."/>
            <person name="Kuo D.-H."/>
            <person name="Larsson T."/>
            <person name="Lv J."/>
            <person name="Arendt D."/>
            <person name="Savage R."/>
            <person name="Osoegawa K."/>
            <person name="de Jong P."/>
            <person name="Lindberg D.R."/>
            <person name="Seaver E.C."/>
            <person name="Weisblat D.A."/>
            <person name="Putnam N.H."/>
            <person name="Grigoriev I.V."/>
            <person name="Rokhsar D.S."/>
        </authorList>
    </citation>
    <scope>NUCLEOTIDE SEQUENCE</scope>
</reference>
<dbReference type="PANTHER" id="PTHR45444:SF3">
    <property type="entry name" value="XANTHINE DEHYDROGENASE"/>
    <property type="match status" value="1"/>
</dbReference>
<organism evidence="26 27">
    <name type="scientific">Helobdella robusta</name>
    <name type="common">Californian leech</name>
    <dbReference type="NCBI Taxonomy" id="6412"/>
    <lineage>
        <taxon>Eukaryota</taxon>
        <taxon>Metazoa</taxon>
        <taxon>Spiralia</taxon>
        <taxon>Lophotrochozoa</taxon>
        <taxon>Annelida</taxon>
        <taxon>Clitellata</taxon>
        <taxon>Hirudinea</taxon>
        <taxon>Rhynchobdellida</taxon>
        <taxon>Glossiphoniidae</taxon>
        <taxon>Helobdella</taxon>
    </lineage>
</organism>
<dbReference type="GO" id="GO:0005506">
    <property type="term" value="F:iron ion binding"/>
    <property type="evidence" value="ECO:0007669"/>
    <property type="project" value="InterPro"/>
</dbReference>
<dbReference type="SUPFAM" id="SSF55447">
    <property type="entry name" value="CO dehydrogenase flavoprotein C-terminal domain-like"/>
    <property type="match status" value="1"/>
</dbReference>
<feature type="binding site" evidence="21">
    <location>
        <position position="921"/>
    </location>
    <ligand>
        <name>Mo-molybdopterin</name>
        <dbReference type="ChEBI" id="CHEBI:71302"/>
    </ligand>
    <ligandPart>
        <name>Mo</name>
        <dbReference type="ChEBI" id="CHEBI:28685"/>
    </ligandPart>
</feature>
<evidence type="ECO:0000256" key="18">
    <source>
        <dbReference type="ARBA" id="ARBA00049517"/>
    </source>
</evidence>
<dbReference type="CTD" id="20195176"/>
<dbReference type="GO" id="GO:0051537">
    <property type="term" value="F:2 iron, 2 sulfur cluster binding"/>
    <property type="evidence" value="ECO:0007669"/>
    <property type="project" value="UniProtKB-KW"/>
</dbReference>
<dbReference type="PIRSF" id="PIRSF000127">
    <property type="entry name" value="Xanthine_DH"/>
    <property type="match status" value="1"/>
</dbReference>
<feature type="domain" description="FAD-binding PCMH-type" evidence="24">
    <location>
        <begin position="230"/>
        <end position="417"/>
    </location>
</feature>
<dbReference type="eggNOG" id="KOG0430">
    <property type="taxonomic scope" value="Eukaryota"/>
</dbReference>
<reference evidence="25 27" key="2">
    <citation type="journal article" date="2013" name="Nature">
        <title>Insights into bilaterian evolution from three spiralian genomes.</title>
        <authorList>
            <person name="Simakov O."/>
            <person name="Marletaz F."/>
            <person name="Cho S.J."/>
            <person name="Edsinger-Gonzales E."/>
            <person name="Havlak P."/>
            <person name="Hellsten U."/>
            <person name="Kuo D.H."/>
            <person name="Larsson T."/>
            <person name="Lv J."/>
            <person name="Arendt D."/>
            <person name="Savage R."/>
            <person name="Osoegawa K."/>
            <person name="de Jong P."/>
            <person name="Grimwood J."/>
            <person name="Chapman J.A."/>
            <person name="Shapiro H."/>
            <person name="Aerts A."/>
            <person name="Otillar R.P."/>
            <person name="Terry A.Y."/>
            <person name="Boore J.L."/>
            <person name="Grigoriev I.V."/>
            <person name="Lindberg D.R."/>
            <person name="Seaver E.C."/>
            <person name="Weisblat D.A."/>
            <person name="Putnam N.H."/>
            <person name="Rokhsar D.S."/>
        </authorList>
    </citation>
    <scope>NUCLEOTIDE SEQUENCE</scope>
</reference>
<gene>
    <name evidence="26" type="primary">20195176</name>
    <name evidence="25" type="ORF">HELRODRAFT_110470</name>
</gene>
<dbReference type="Gene3D" id="3.90.1170.50">
    <property type="entry name" value="Aldehyde oxidase/xanthine dehydrogenase, a/b hammerhead"/>
    <property type="match status" value="1"/>
</dbReference>
<dbReference type="InterPro" id="IPR036010">
    <property type="entry name" value="2Fe-2S_ferredoxin-like_sf"/>
</dbReference>
<dbReference type="InterPro" id="IPR008274">
    <property type="entry name" value="AldOxase/xan_DH_MoCoBD1"/>
</dbReference>
<evidence type="ECO:0000256" key="9">
    <source>
        <dbReference type="ARBA" id="ARBA00022723"/>
    </source>
</evidence>
<evidence type="ECO:0000313" key="26">
    <source>
        <dbReference type="EnsemblMetazoa" id="HelroP110470"/>
    </source>
</evidence>
<comment type="similarity">
    <text evidence="3">Belongs to the xanthine dehydrogenase family.</text>
</comment>
<evidence type="ECO:0000256" key="5">
    <source>
        <dbReference type="ARBA" id="ARBA00013123"/>
    </source>
</evidence>
<feature type="binding site" evidence="20">
    <location>
        <position position="340"/>
    </location>
    <ligand>
        <name>FAD</name>
        <dbReference type="ChEBI" id="CHEBI:57692"/>
    </ligand>
</feature>
<dbReference type="Gene3D" id="3.30.365.10">
    <property type="entry name" value="Aldehyde oxidase/xanthine dehydrogenase, molybdopterin binding domain"/>
    <property type="match status" value="4"/>
</dbReference>
<dbReference type="FunFam" id="3.30.43.10:FF:000001">
    <property type="entry name" value="Xanthine dehydrogenase/oxidase"/>
    <property type="match status" value="1"/>
</dbReference>
<dbReference type="InterPro" id="IPR016166">
    <property type="entry name" value="FAD-bd_PCMH"/>
</dbReference>
<dbReference type="EnsemblMetazoa" id="HelroT110470">
    <property type="protein sequence ID" value="HelroP110470"/>
    <property type="gene ID" value="HelroG110470"/>
</dbReference>
<keyword evidence="13 21" id="KW-0411">Iron-sulfur</keyword>
<dbReference type="STRING" id="6412.T1EF24"/>
<feature type="binding site" evidence="21">
    <location>
        <position position="1089"/>
    </location>
    <ligand>
        <name>Mo-molybdopterin</name>
        <dbReference type="ChEBI" id="CHEBI:71302"/>
    </ligand>
    <ligandPart>
        <name>Mo</name>
        <dbReference type="ChEBI" id="CHEBI:28685"/>
    </ligandPart>
</feature>
<feature type="compositionally biased region" description="Low complexity" evidence="22">
    <location>
        <begin position="175"/>
        <end position="186"/>
    </location>
</feature>
<dbReference type="FunFam" id="3.30.390.50:FF:000001">
    <property type="entry name" value="Xanthine dehydrogenase oxidase"/>
    <property type="match status" value="1"/>
</dbReference>
<feature type="binding site" evidence="20">
    <location>
        <position position="407"/>
    </location>
    <ligand>
        <name>FAD</name>
        <dbReference type="ChEBI" id="CHEBI:57692"/>
    </ligand>
</feature>
<keyword evidence="8 21" id="KW-0001">2Fe-2S</keyword>
<dbReference type="FunFam" id="3.90.1170.50:FF:000001">
    <property type="entry name" value="Aldehyde oxidase 1"/>
    <property type="match status" value="1"/>
</dbReference>
<dbReference type="SUPFAM" id="SSF56176">
    <property type="entry name" value="FAD-binding/transporter-associated domain-like"/>
    <property type="match status" value="1"/>
</dbReference>
<name>T1EF24_HELRO</name>
<feature type="domain" description="2Fe-2S ferredoxin-type" evidence="23">
    <location>
        <begin position="3"/>
        <end position="88"/>
    </location>
</feature>
<evidence type="ECO:0000256" key="19">
    <source>
        <dbReference type="PIRSR" id="PIRSR000127-1"/>
    </source>
</evidence>
<keyword evidence="9 21" id="KW-0479">Metal-binding</keyword>
<dbReference type="Pfam" id="PF01799">
    <property type="entry name" value="Fer2_2"/>
    <property type="match status" value="1"/>
</dbReference>
<dbReference type="PROSITE" id="PS51387">
    <property type="entry name" value="FAD_PCMH"/>
    <property type="match status" value="1"/>
</dbReference>
<comment type="cofactor">
    <cofactor evidence="16">
        <name>[2Fe-2S] cluster</name>
        <dbReference type="ChEBI" id="CHEBI:190135"/>
    </cofactor>
</comment>
<dbReference type="Gene3D" id="3.10.20.30">
    <property type="match status" value="1"/>
</dbReference>
<comment type="cofactor">
    <cofactor evidence="1 20">
        <name>FAD</name>
        <dbReference type="ChEBI" id="CHEBI:57692"/>
    </cofactor>
</comment>
<evidence type="ECO:0000256" key="6">
    <source>
        <dbReference type="ARBA" id="ARBA00022505"/>
    </source>
</evidence>
<dbReference type="EC" id="1.17.1.4" evidence="5"/>
<evidence type="ECO:0000256" key="4">
    <source>
        <dbReference type="ARBA" id="ARBA00011738"/>
    </source>
</evidence>
<feature type="binding site" evidence="21">
    <location>
        <position position="145"/>
    </location>
    <ligand>
        <name>[2Fe-2S] cluster</name>
        <dbReference type="ChEBI" id="CHEBI:190135"/>
        <label>2</label>
    </ligand>
</feature>
<evidence type="ECO:0000259" key="24">
    <source>
        <dbReference type="PROSITE" id="PS51387"/>
    </source>
</evidence>
<dbReference type="Pfam" id="PF03450">
    <property type="entry name" value="CO_deh_flav_C"/>
    <property type="match status" value="1"/>
</dbReference>